<dbReference type="AlphaFoldDB" id="A0A8D8MSX5"/>
<evidence type="ECO:0000313" key="1">
    <source>
        <dbReference type="EMBL" id="CAG6538870.1"/>
    </source>
</evidence>
<accession>A0A8D8MSX5</accession>
<sequence>MLSLYKGQKRYSLVCLAISRLRGFFTLKVNSQVVLRVALVLHGDHLGIPPVGIRPIPDLVRRWVGTRLLNHAVPVRHHRIVVLHVSDQVPRDVAPLLRPNHNVPDDGRVGRALVGVRDRAGVARVGRDHGGVVPR</sequence>
<organism evidence="1">
    <name type="scientific">Culex pipiens</name>
    <name type="common">House mosquito</name>
    <dbReference type="NCBI Taxonomy" id="7175"/>
    <lineage>
        <taxon>Eukaryota</taxon>
        <taxon>Metazoa</taxon>
        <taxon>Ecdysozoa</taxon>
        <taxon>Arthropoda</taxon>
        <taxon>Hexapoda</taxon>
        <taxon>Insecta</taxon>
        <taxon>Pterygota</taxon>
        <taxon>Neoptera</taxon>
        <taxon>Endopterygota</taxon>
        <taxon>Diptera</taxon>
        <taxon>Nematocera</taxon>
        <taxon>Culicoidea</taxon>
        <taxon>Culicidae</taxon>
        <taxon>Culicinae</taxon>
        <taxon>Culicini</taxon>
        <taxon>Culex</taxon>
        <taxon>Culex</taxon>
    </lineage>
</organism>
<name>A0A8D8MSX5_CULPI</name>
<dbReference type="EMBL" id="HBUE01219353">
    <property type="protein sequence ID" value="CAG6538870.1"/>
    <property type="molecule type" value="Transcribed_RNA"/>
</dbReference>
<dbReference type="EMBL" id="HBUE01325929">
    <property type="protein sequence ID" value="CAG6590886.1"/>
    <property type="molecule type" value="Transcribed_RNA"/>
</dbReference>
<proteinExistence type="predicted"/>
<protein>
    <submittedName>
        <fullName evidence="1">(northern house mosquito) hypothetical protein</fullName>
    </submittedName>
</protein>
<reference evidence="1" key="1">
    <citation type="submission" date="2021-05" db="EMBL/GenBank/DDBJ databases">
        <authorList>
            <person name="Alioto T."/>
            <person name="Alioto T."/>
            <person name="Gomez Garrido J."/>
        </authorList>
    </citation>
    <scope>NUCLEOTIDE SEQUENCE</scope>
</reference>